<feature type="domain" description="FAD-binding" evidence="2">
    <location>
        <begin position="2"/>
        <end position="341"/>
    </location>
</feature>
<dbReference type="OrthoDB" id="9766816at2"/>
<dbReference type="InterPro" id="IPR036188">
    <property type="entry name" value="FAD/NAD-bd_sf"/>
</dbReference>
<keyword evidence="4" id="KW-1185">Reference proteome</keyword>
<evidence type="ECO:0000313" key="4">
    <source>
        <dbReference type="Proteomes" id="UP000188184"/>
    </source>
</evidence>
<dbReference type="GO" id="GO:0016491">
    <property type="term" value="F:oxidoreductase activity"/>
    <property type="evidence" value="ECO:0007669"/>
    <property type="project" value="UniProtKB-KW"/>
</dbReference>
<gene>
    <name evidence="3" type="ORF">B0X71_04745</name>
</gene>
<dbReference type="PRINTS" id="PR00420">
    <property type="entry name" value="RNGMNOXGNASE"/>
</dbReference>
<dbReference type="InterPro" id="IPR050631">
    <property type="entry name" value="PheA/TfdB_FAD_monoxygenase"/>
</dbReference>
<accession>A0A1Q2KWJ1</accession>
<protein>
    <submittedName>
        <fullName evidence="3">FAD-dependent oxidoreductase</fullName>
    </submittedName>
</protein>
<dbReference type="SUPFAM" id="SSF51905">
    <property type="entry name" value="FAD/NAD(P)-binding domain"/>
    <property type="match status" value="1"/>
</dbReference>
<dbReference type="KEGG" id="pmar:B0X71_04745"/>
<dbReference type="AlphaFoldDB" id="A0A1Q2KWJ1"/>
<sequence>MKTEVFISGGGIGGLTLALKLAKRGIDVVVAEKLPGETPVYKGELLQPKSMQVFEGLGLDSEIRSFANEIRVLDLLELSSSLQVKDRSFMDYSVLPGKFNRAFMIRHEQLKSIIRNAALQYPHFHYFSGTACKELTESKAVLQLGKDKTEVEARYFFGAEGRASVTRKAMGISVKAAEYNHHFLTVTFPRRPDFTDGRIISTYNRFLGLFPLPDNEVRSVYLISPGEYKQLKEKPVEYFHKMYTDLAPSVNGYVQQITSWKKIQLMIPIQYHASSYVKGNKAIIGDAAHAVHPMAGEGMNMAIQDADILGELAADMITSGHTDPENLHWYEKVRYSRAAYVLGLSHLSALAYSFPYKPVSYLRRRTFERMEEDQFLHYKQMLNISGMGIWKENARDRLIQSGVLPRRKRGPTLDMKERNLFAKEDDYPWKEEGLT</sequence>
<dbReference type="Pfam" id="PF01494">
    <property type="entry name" value="FAD_binding_3"/>
    <property type="match status" value="1"/>
</dbReference>
<dbReference type="Gene3D" id="3.50.50.60">
    <property type="entry name" value="FAD/NAD(P)-binding domain"/>
    <property type="match status" value="2"/>
</dbReference>
<dbReference type="PANTHER" id="PTHR43476">
    <property type="entry name" value="3-(3-HYDROXY-PHENYL)PROPIONATE/3-HYDROXYCINNAMIC ACID HYDROXYLASE"/>
    <property type="match status" value="1"/>
</dbReference>
<dbReference type="InterPro" id="IPR002938">
    <property type="entry name" value="FAD-bd"/>
</dbReference>
<keyword evidence="1" id="KW-0560">Oxidoreductase</keyword>
<organism evidence="3 4">
    <name type="scientific">Planococcus lenghuensis</name>
    <dbReference type="NCBI Taxonomy" id="2213202"/>
    <lineage>
        <taxon>Bacteria</taxon>
        <taxon>Bacillati</taxon>
        <taxon>Bacillota</taxon>
        <taxon>Bacilli</taxon>
        <taxon>Bacillales</taxon>
        <taxon>Caryophanaceae</taxon>
        <taxon>Planococcus</taxon>
    </lineage>
</organism>
<dbReference type="GO" id="GO:0071949">
    <property type="term" value="F:FAD binding"/>
    <property type="evidence" value="ECO:0007669"/>
    <property type="project" value="InterPro"/>
</dbReference>
<dbReference type="PANTHER" id="PTHR43476:SF5">
    <property type="entry name" value="FAD-DEPENDENT MONOOXYGENASE"/>
    <property type="match status" value="1"/>
</dbReference>
<reference evidence="3 4" key="1">
    <citation type="submission" date="2017-02" db="EMBL/GenBank/DDBJ databases">
        <title>The complete genomic sequence of a novel cold adapted crude oil-degrading bacterium Planococcus qaidamina Y42.</title>
        <authorList>
            <person name="Yang R."/>
        </authorList>
    </citation>
    <scope>NUCLEOTIDE SEQUENCE [LARGE SCALE GENOMIC DNA]</scope>
    <source>
        <strain evidence="3 4">Y42</strain>
    </source>
</reference>
<name>A0A1Q2KWJ1_9BACL</name>
<dbReference type="RefSeq" id="WP_077588368.1">
    <property type="nucleotide sequence ID" value="NZ_CP019640.1"/>
</dbReference>
<dbReference type="EMBL" id="CP019640">
    <property type="protein sequence ID" value="AQQ52484.1"/>
    <property type="molecule type" value="Genomic_DNA"/>
</dbReference>
<evidence type="ECO:0000256" key="1">
    <source>
        <dbReference type="ARBA" id="ARBA00023002"/>
    </source>
</evidence>
<evidence type="ECO:0000259" key="2">
    <source>
        <dbReference type="Pfam" id="PF01494"/>
    </source>
</evidence>
<evidence type="ECO:0000313" key="3">
    <source>
        <dbReference type="EMBL" id="AQQ52484.1"/>
    </source>
</evidence>
<dbReference type="Proteomes" id="UP000188184">
    <property type="component" value="Chromosome"/>
</dbReference>
<proteinExistence type="predicted"/>